<dbReference type="InterPro" id="IPR041522">
    <property type="entry name" value="CdaR_GGDEF"/>
</dbReference>
<evidence type="ECO:0000256" key="2">
    <source>
        <dbReference type="ARBA" id="ARBA00023125"/>
    </source>
</evidence>
<dbReference type="SUPFAM" id="SSF46689">
    <property type="entry name" value="Homeodomain-like"/>
    <property type="match status" value="2"/>
</dbReference>
<dbReference type="PROSITE" id="PS00041">
    <property type="entry name" value="HTH_ARAC_FAMILY_1"/>
    <property type="match status" value="1"/>
</dbReference>
<dbReference type="RefSeq" id="WP_191276530.1">
    <property type="nucleotide sequence ID" value="NZ_BNDS01000029.1"/>
</dbReference>
<dbReference type="PANTHER" id="PTHR43280">
    <property type="entry name" value="ARAC-FAMILY TRANSCRIPTIONAL REGULATOR"/>
    <property type="match status" value="1"/>
</dbReference>
<evidence type="ECO:0000313" key="6">
    <source>
        <dbReference type="Proteomes" id="UP000637074"/>
    </source>
</evidence>
<dbReference type="InterPro" id="IPR018062">
    <property type="entry name" value="HTH_AraC-typ_CS"/>
</dbReference>
<keyword evidence="3" id="KW-0804">Transcription</keyword>
<protein>
    <recommendedName>
        <fullName evidence="4">HTH araC/xylS-type domain-containing protein</fullName>
    </recommendedName>
</protein>
<accession>A0ABQ3N7E2</accession>
<dbReference type="InterPro" id="IPR009057">
    <property type="entry name" value="Homeodomain-like_sf"/>
</dbReference>
<dbReference type="PRINTS" id="PR00032">
    <property type="entry name" value="HTHARAC"/>
</dbReference>
<organism evidence="5 6">
    <name type="scientific">Neobacillus kokaensis</name>
    <dbReference type="NCBI Taxonomy" id="2759023"/>
    <lineage>
        <taxon>Bacteria</taxon>
        <taxon>Bacillati</taxon>
        <taxon>Bacillota</taxon>
        <taxon>Bacilli</taxon>
        <taxon>Bacillales</taxon>
        <taxon>Bacillaceae</taxon>
        <taxon>Neobacillus</taxon>
    </lineage>
</organism>
<proteinExistence type="predicted"/>
<feature type="domain" description="HTH araC/xylS-type" evidence="4">
    <location>
        <begin position="438"/>
        <end position="536"/>
    </location>
</feature>
<dbReference type="Pfam" id="PF17853">
    <property type="entry name" value="GGDEF_2"/>
    <property type="match status" value="1"/>
</dbReference>
<dbReference type="Gene3D" id="1.10.10.60">
    <property type="entry name" value="Homeodomain-like"/>
    <property type="match status" value="2"/>
</dbReference>
<gene>
    <name evidence="5" type="ORF">AM1BK_44080</name>
</gene>
<dbReference type="Proteomes" id="UP000637074">
    <property type="component" value="Unassembled WGS sequence"/>
</dbReference>
<reference evidence="5 6" key="1">
    <citation type="journal article" date="2022" name="Int. J. Syst. Evol. Microbiol.">
        <title>Neobacillus kokaensis sp. nov., isolated from soil.</title>
        <authorList>
            <person name="Yuki K."/>
            <person name="Matsubara H."/>
            <person name="Yamaguchi S."/>
        </authorList>
    </citation>
    <scope>NUCLEOTIDE SEQUENCE [LARGE SCALE GENOMIC DNA]</scope>
    <source>
        <strain evidence="5 6">LOB 377</strain>
    </source>
</reference>
<comment type="caution">
    <text evidence="5">The sequence shown here is derived from an EMBL/GenBank/DDBJ whole genome shotgun (WGS) entry which is preliminary data.</text>
</comment>
<evidence type="ECO:0000256" key="1">
    <source>
        <dbReference type="ARBA" id="ARBA00023015"/>
    </source>
</evidence>
<dbReference type="EMBL" id="BNDS01000029">
    <property type="protein sequence ID" value="GHI00866.1"/>
    <property type="molecule type" value="Genomic_DNA"/>
</dbReference>
<dbReference type="InterPro" id="IPR020449">
    <property type="entry name" value="Tscrpt_reg_AraC-type_HTH"/>
</dbReference>
<name>A0ABQ3N7E2_9BACI</name>
<evidence type="ECO:0000259" key="4">
    <source>
        <dbReference type="PROSITE" id="PS01124"/>
    </source>
</evidence>
<dbReference type="SMART" id="SM00342">
    <property type="entry name" value="HTH_ARAC"/>
    <property type="match status" value="1"/>
</dbReference>
<dbReference type="InterPro" id="IPR018060">
    <property type="entry name" value="HTH_AraC"/>
</dbReference>
<dbReference type="PROSITE" id="PS01124">
    <property type="entry name" value="HTH_ARAC_FAMILY_2"/>
    <property type="match status" value="1"/>
</dbReference>
<dbReference type="PANTHER" id="PTHR43280:SF28">
    <property type="entry name" value="HTH-TYPE TRANSCRIPTIONAL ACTIVATOR RHAS"/>
    <property type="match status" value="1"/>
</dbReference>
<dbReference type="Pfam" id="PF12833">
    <property type="entry name" value="HTH_18"/>
    <property type="match status" value="1"/>
</dbReference>
<keyword evidence="6" id="KW-1185">Reference proteome</keyword>
<evidence type="ECO:0000313" key="5">
    <source>
        <dbReference type="EMBL" id="GHI00866.1"/>
    </source>
</evidence>
<keyword evidence="1" id="KW-0805">Transcription regulation</keyword>
<evidence type="ECO:0000256" key="3">
    <source>
        <dbReference type="ARBA" id="ARBA00023163"/>
    </source>
</evidence>
<keyword evidence="2" id="KW-0238">DNA-binding</keyword>
<sequence>MRKKILFVSEDQVFLEQTKNVNDLLRSPFLIEKVSPANPELLFKLDCKDSIIVFDVDHETEEDQTTLLEKIKENQLQYAIMVKRHFRIEEVRRFFKGGVFDCIEKMVGEKELYRTFLELLKIKANHQDRDLIKSFGSNDQLKNDVKMSLAYDLVFGNVKHSKQIWDRSHYAGLSVIPNTCMIACIDDYHRQMKNKSKLWGQSIRDQLIESIQQYFELNQAEEMMTINNGPEKVVLLLALQLQSNMENYKAAAISHAKGLQRFIKEKTGLSITIGIGNYYEDARNFHLSYEEALRALAKKFFTGNHSVIHIVDVEPSSNKIDLLEINEMAVIANQLAVGDCDGVKNSLFTVTGIFSAQKNISPRLFKLQTLDLLSSLSRAAINGGAQYREVFTIQFQYAKELLNLENVEQICDWFQEVVHLFLEQVLNNHNEKMLKSVQQALTYINNHFREEITLESVANEVHLSPNYFSNIFKKTTGSSFIEYLTNLRIDKAKLLLMDLNCTIYQVASEVGYSTSRYFSRVFKSNTGMTPSEFRNSLLVTNVSDSLLSS</sequence>